<proteinExistence type="predicted"/>
<sequence>MLLLPLVRLMDRHFPASRTTSLRSFYQDLQAVVAQAGYLSLGISWSRSVFRFLSPFPGVVRDLDQIHVDDRIYKASEAANKRADAAAERKWKRERAQRRTARGARTGVAPPGARTGKVQIALWPMLQRFPTVGEVDPATGTADGKNTTTLSRSRVVYYCGWVDKTGGAMDKYPSLSQWVRQARSRRRTWTALLSPLRWAVCSAGLWLLLTFWNDACNCSDCQCDRSNRKGRRRRAAGPFEESDSKFLDQDKPAKDAEFDASITNLDPGGCCDGDRPADDKSEGGLSDE</sequence>
<evidence type="ECO:0000256" key="1">
    <source>
        <dbReference type="SAM" id="MobiDB-lite"/>
    </source>
</evidence>
<feature type="compositionally biased region" description="Basic and acidic residues" evidence="1">
    <location>
        <begin position="242"/>
        <end position="251"/>
    </location>
</feature>
<evidence type="ECO:0000313" key="2">
    <source>
        <dbReference type="EMBL" id="KAK4245922.1"/>
    </source>
</evidence>
<feature type="region of interest" description="Disordered" evidence="1">
    <location>
        <begin position="257"/>
        <end position="288"/>
    </location>
</feature>
<reference evidence="2" key="2">
    <citation type="submission" date="2023-05" db="EMBL/GenBank/DDBJ databases">
        <authorList>
            <consortium name="Lawrence Berkeley National Laboratory"/>
            <person name="Steindorff A."/>
            <person name="Hensen N."/>
            <person name="Bonometti L."/>
            <person name="Westerberg I."/>
            <person name="Brannstrom I.O."/>
            <person name="Guillou S."/>
            <person name="Cros-Aarteil S."/>
            <person name="Calhoun S."/>
            <person name="Haridas S."/>
            <person name="Kuo A."/>
            <person name="Mondo S."/>
            <person name="Pangilinan J."/>
            <person name="Riley R."/>
            <person name="Labutti K."/>
            <person name="Andreopoulos B."/>
            <person name="Lipzen A."/>
            <person name="Chen C."/>
            <person name="Yanf M."/>
            <person name="Daum C."/>
            <person name="Ng V."/>
            <person name="Clum A."/>
            <person name="Ohm R."/>
            <person name="Martin F."/>
            <person name="Silar P."/>
            <person name="Natvig D."/>
            <person name="Lalanne C."/>
            <person name="Gautier V."/>
            <person name="Ament-Velasquez S.L."/>
            <person name="Kruys A."/>
            <person name="Hutchinson M.I."/>
            <person name="Powell A.J."/>
            <person name="Barry K."/>
            <person name="Miller A.N."/>
            <person name="Grigoriev I.V."/>
            <person name="Debuchy R."/>
            <person name="Gladieux P."/>
            <person name="Thoren M.H."/>
            <person name="Johannesson H."/>
        </authorList>
    </citation>
    <scope>NUCLEOTIDE SEQUENCE</scope>
    <source>
        <strain evidence="2">CBS 359.72</strain>
    </source>
</reference>
<keyword evidence="3" id="KW-1185">Reference proteome</keyword>
<dbReference type="EMBL" id="MU857687">
    <property type="protein sequence ID" value="KAK4245922.1"/>
    <property type="molecule type" value="Genomic_DNA"/>
</dbReference>
<dbReference type="Proteomes" id="UP001303647">
    <property type="component" value="Unassembled WGS sequence"/>
</dbReference>
<dbReference type="AlphaFoldDB" id="A0AAN7CR78"/>
<organism evidence="2 3">
    <name type="scientific">Corynascus novoguineensis</name>
    <dbReference type="NCBI Taxonomy" id="1126955"/>
    <lineage>
        <taxon>Eukaryota</taxon>
        <taxon>Fungi</taxon>
        <taxon>Dikarya</taxon>
        <taxon>Ascomycota</taxon>
        <taxon>Pezizomycotina</taxon>
        <taxon>Sordariomycetes</taxon>
        <taxon>Sordariomycetidae</taxon>
        <taxon>Sordariales</taxon>
        <taxon>Chaetomiaceae</taxon>
        <taxon>Corynascus</taxon>
    </lineage>
</organism>
<feature type="compositionally biased region" description="Basic residues" evidence="1">
    <location>
        <begin position="93"/>
        <end position="102"/>
    </location>
</feature>
<name>A0AAN7CR78_9PEZI</name>
<reference evidence="2" key="1">
    <citation type="journal article" date="2023" name="Mol. Phylogenet. Evol.">
        <title>Genome-scale phylogeny and comparative genomics of the fungal order Sordariales.</title>
        <authorList>
            <person name="Hensen N."/>
            <person name="Bonometti L."/>
            <person name="Westerberg I."/>
            <person name="Brannstrom I.O."/>
            <person name="Guillou S."/>
            <person name="Cros-Aarteil S."/>
            <person name="Calhoun S."/>
            <person name="Haridas S."/>
            <person name="Kuo A."/>
            <person name="Mondo S."/>
            <person name="Pangilinan J."/>
            <person name="Riley R."/>
            <person name="LaButti K."/>
            <person name="Andreopoulos B."/>
            <person name="Lipzen A."/>
            <person name="Chen C."/>
            <person name="Yan M."/>
            <person name="Daum C."/>
            <person name="Ng V."/>
            <person name="Clum A."/>
            <person name="Steindorff A."/>
            <person name="Ohm R.A."/>
            <person name="Martin F."/>
            <person name="Silar P."/>
            <person name="Natvig D.O."/>
            <person name="Lalanne C."/>
            <person name="Gautier V."/>
            <person name="Ament-Velasquez S.L."/>
            <person name="Kruys A."/>
            <person name="Hutchinson M.I."/>
            <person name="Powell A.J."/>
            <person name="Barry K."/>
            <person name="Miller A.N."/>
            <person name="Grigoriev I.V."/>
            <person name="Debuchy R."/>
            <person name="Gladieux P."/>
            <person name="Hiltunen Thoren M."/>
            <person name="Johannesson H."/>
        </authorList>
    </citation>
    <scope>NUCLEOTIDE SEQUENCE</scope>
    <source>
        <strain evidence="2">CBS 359.72</strain>
    </source>
</reference>
<protein>
    <submittedName>
        <fullName evidence="2">Uncharacterized protein</fullName>
    </submittedName>
</protein>
<comment type="caution">
    <text evidence="2">The sequence shown here is derived from an EMBL/GenBank/DDBJ whole genome shotgun (WGS) entry which is preliminary data.</text>
</comment>
<accession>A0AAN7CR78</accession>
<evidence type="ECO:0000313" key="3">
    <source>
        <dbReference type="Proteomes" id="UP001303647"/>
    </source>
</evidence>
<feature type="region of interest" description="Disordered" evidence="1">
    <location>
        <begin position="93"/>
        <end position="112"/>
    </location>
</feature>
<gene>
    <name evidence="2" type="ORF">C7999DRAFT_33700</name>
</gene>
<feature type="region of interest" description="Disordered" evidence="1">
    <location>
        <begin position="232"/>
        <end position="251"/>
    </location>
</feature>
<feature type="compositionally biased region" description="Basic and acidic residues" evidence="1">
    <location>
        <begin position="272"/>
        <end position="282"/>
    </location>
</feature>